<evidence type="ECO:0000256" key="1">
    <source>
        <dbReference type="ARBA" id="ARBA00022574"/>
    </source>
</evidence>
<keyword evidence="5" id="KW-1185">Reference proteome</keyword>
<dbReference type="AlphaFoldDB" id="A0A5N4ADD5"/>
<comment type="caution">
    <text evidence="4">The sequence shown here is derived from an EMBL/GenBank/DDBJ whole genome shotgun (WGS) entry which is preliminary data.</text>
</comment>
<evidence type="ECO:0000256" key="3">
    <source>
        <dbReference type="SAM" id="MobiDB-lite"/>
    </source>
</evidence>
<feature type="region of interest" description="Disordered" evidence="3">
    <location>
        <begin position="230"/>
        <end position="273"/>
    </location>
</feature>
<evidence type="ECO:0000313" key="4">
    <source>
        <dbReference type="EMBL" id="KAB0795340.1"/>
    </source>
</evidence>
<dbReference type="InParanoid" id="A0A5N4ADD5"/>
<keyword evidence="2" id="KW-0677">Repeat</keyword>
<dbReference type="Proteomes" id="UP000327044">
    <property type="component" value="Unassembled WGS sequence"/>
</dbReference>
<feature type="compositionally biased region" description="Basic residues" evidence="3">
    <location>
        <begin position="244"/>
        <end position="258"/>
    </location>
</feature>
<evidence type="ECO:0000256" key="2">
    <source>
        <dbReference type="ARBA" id="ARBA00022737"/>
    </source>
</evidence>
<sequence length="454" mass="52107">MIHSSTRMFNELEETRSISSSACQKQNAIQSKKYVTQLMTRFNAMQGWFIRCSRIEKVKTLSEMLRLLKSINSLSTLLSLLMTIYESSYTYASLEASINFVYDKSLNDHNRAMHTPTLKKVQNADLEWFANLSEESEQTMILIGLLRLGGGAVLYQIYRRGVSLYHEVVSNTRLGESHSAQLINRRKSRSFSDWPLVDMLISPQNKENPAKMEVEQCTKIWNDAMKQYRPLPKKSGADQTKDGKKNKKEKGKSAKKTKTGKETKGGKKTKKGNDDDGELDWIQLCPIWIVKKIFGYLDAKTLKKIVGVNKYWKAAVNDFQADLKSRKLLKKFIVKFEKGTPAGCEIVPKRAGGADPTTKKRLKRLWERGAASPKINAPFQKHAVEIPAVVDFQEWDKYILDMRHLKMFPRCLWTYEPTEHSRPIENRRMSYASFTRVPSNESHSTALQYANNAK</sequence>
<gene>
    <name evidence="4" type="ORF">PPYR_12179</name>
</gene>
<proteinExistence type="predicted"/>
<dbReference type="InterPro" id="IPR051075">
    <property type="entry name" value="SCF_subunit_WD-repeat"/>
</dbReference>
<dbReference type="PANTHER" id="PTHR19872:SF7">
    <property type="entry name" value="F-BOX AND WD REPEAT DOMAIN CONTAINING PROTEIN 10B-RELATED"/>
    <property type="match status" value="1"/>
</dbReference>
<evidence type="ECO:0000313" key="5">
    <source>
        <dbReference type="Proteomes" id="UP000327044"/>
    </source>
</evidence>
<reference evidence="4 5" key="1">
    <citation type="journal article" date="2018" name="Elife">
        <title>Firefly genomes illuminate parallel origins of bioluminescence in beetles.</title>
        <authorList>
            <person name="Fallon T.R."/>
            <person name="Lower S.E."/>
            <person name="Chang C.H."/>
            <person name="Bessho-Uehara M."/>
            <person name="Martin G.J."/>
            <person name="Bewick A.J."/>
            <person name="Behringer M."/>
            <person name="Debat H.J."/>
            <person name="Wong I."/>
            <person name="Day J.C."/>
            <person name="Suvorov A."/>
            <person name="Silva C.J."/>
            <person name="Stanger-Hall K.F."/>
            <person name="Hall D.W."/>
            <person name="Schmitz R.J."/>
            <person name="Nelson D.R."/>
            <person name="Lewis S.M."/>
            <person name="Shigenobu S."/>
            <person name="Bybee S.M."/>
            <person name="Larracuente A.M."/>
            <person name="Oba Y."/>
            <person name="Weng J.K."/>
        </authorList>
    </citation>
    <scope>NUCLEOTIDE SEQUENCE [LARGE SCALE GENOMIC DNA]</scope>
    <source>
        <strain evidence="4">1611_PpyrPB1</strain>
        <tissue evidence="4">Whole body</tissue>
    </source>
</reference>
<protein>
    <recommendedName>
        <fullName evidence="6">F-box domain-containing protein</fullName>
    </recommendedName>
</protein>
<dbReference type="EMBL" id="VVIM01000008">
    <property type="protein sequence ID" value="KAB0795340.1"/>
    <property type="molecule type" value="Genomic_DNA"/>
</dbReference>
<dbReference type="PANTHER" id="PTHR19872">
    <property type="entry name" value="UBIQUITIN LIGASE SPECIFICITY FACTOR/HREP PROTEIN"/>
    <property type="match status" value="1"/>
</dbReference>
<dbReference type="InterPro" id="IPR036047">
    <property type="entry name" value="F-box-like_dom_sf"/>
</dbReference>
<organism evidence="4 5">
    <name type="scientific">Photinus pyralis</name>
    <name type="common">Common eastern firefly</name>
    <name type="synonym">Lampyris pyralis</name>
    <dbReference type="NCBI Taxonomy" id="7054"/>
    <lineage>
        <taxon>Eukaryota</taxon>
        <taxon>Metazoa</taxon>
        <taxon>Ecdysozoa</taxon>
        <taxon>Arthropoda</taxon>
        <taxon>Hexapoda</taxon>
        <taxon>Insecta</taxon>
        <taxon>Pterygota</taxon>
        <taxon>Neoptera</taxon>
        <taxon>Endopterygota</taxon>
        <taxon>Coleoptera</taxon>
        <taxon>Polyphaga</taxon>
        <taxon>Elateriformia</taxon>
        <taxon>Elateroidea</taxon>
        <taxon>Lampyridae</taxon>
        <taxon>Lampyrinae</taxon>
        <taxon>Photinus</taxon>
    </lineage>
</organism>
<accession>A0A5N4ADD5</accession>
<evidence type="ECO:0008006" key="6">
    <source>
        <dbReference type="Google" id="ProtNLM"/>
    </source>
</evidence>
<dbReference type="SUPFAM" id="SSF81383">
    <property type="entry name" value="F-box domain"/>
    <property type="match status" value="1"/>
</dbReference>
<name>A0A5N4ADD5_PHOPY</name>
<keyword evidence="1" id="KW-0853">WD repeat</keyword>
<dbReference type="OrthoDB" id="6751058at2759"/>